<feature type="transmembrane region" description="Helical" evidence="1">
    <location>
        <begin position="388"/>
        <end position="411"/>
    </location>
</feature>
<organism evidence="3 4">
    <name type="scientific">Natrinema hispanicum</name>
    <dbReference type="NCBI Taxonomy" id="392421"/>
    <lineage>
        <taxon>Archaea</taxon>
        <taxon>Methanobacteriati</taxon>
        <taxon>Methanobacteriota</taxon>
        <taxon>Stenosarchaea group</taxon>
        <taxon>Halobacteria</taxon>
        <taxon>Halobacteriales</taxon>
        <taxon>Natrialbaceae</taxon>
        <taxon>Natrinema</taxon>
    </lineage>
</organism>
<dbReference type="AlphaFoldDB" id="A0A1I0EN11"/>
<feature type="transmembrane region" description="Helical" evidence="1">
    <location>
        <begin position="24"/>
        <end position="48"/>
    </location>
</feature>
<feature type="transmembrane region" description="Helical" evidence="1">
    <location>
        <begin position="243"/>
        <end position="265"/>
    </location>
</feature>
<evidence type="ECO:0000313" key="3">
    <source>
        <dbReference type="EMBL" id="SET46845.1"/>
    </source>
</evidence>
<keyword evidence="1" id="KW-0472">Membrane</keyword>
<reference evidence="3" key="1">
    <citation type="submission" date="2016-10" db="EMBL/GenBank/DDBJ databases">
        <authorList>
            <person name="de Groot N.N."/>
        </authorList>
    </citation>
    <scope>NUCLEOTIDE SEQUENCE [LARGE SCALE GENOMIC DNA]</scope>
    <source>
        <strain evidence="3">CDM_6</strain>
    </source>
</reference>
<reference evidence="4 5" key="2">
    <citation type="submission" date="2016-10" db="EMBL/GenBank/DDBJ databases">
        <authorList>
            <person name="Varghese N."/>
            <person name="Submissions S."/>
        </authorList>
    </citation>
    <scope>NUCLEOTIDE SEQUENCE [LARGE SCALE GENOMIC DNA]</scope>
    <source>
        <strain evidence="2 5">CDM_1</strain>
        <strain evidence="4">CDM_6</strain>
    </source>
</reference>
<feature type="transmembrane region" description="Helical" evidence="1">
    <location>
        <begin position="339"/>
        <end position="356"/>
    </location>
</feature>
<dbReference type="Proteomes" id="UP000324021">
    <property type="component" value="Unassembled WGS sequence"/>
</dbReference>
<keyword evidence="4" id="KW-1185">Reference proteome</keyword>
<accession>A0A1I0EN11</accession>
<keyword evidence="1" id="KW-1133">Transmembrane helix</keyword>
<dbReference type="InterPro" id="IPR002798">
    <property type="entry name" value="SpoIIM-like"/>
</dbReference>
<feature type="transmembrane region" description="Helical" evidence="1">
    <location>
        <begin position="479"/>
        <end position="504"/>
    </location>
</feature>
<dbReference type="EMBL" id="FMZP01000009">
    <property type="protein sequence ID" value="SDC91898.1"/>
    <property type="molecule type" value="Genomic_DNA"/>
</dbReference>
<evidence type="ECO:0000313" key="2">
    <source>
        <dbReference type="EMBL" id="SDC91898.1"/>
    </source>
</evidence>
<name>A0A1I0EN11_9EURY</name>
<dbReference type="OrthoDB" id="86288at2157"/>
<sequence length="509" mass="53452">MALSDFVTAVVAVLRRRPSDLLPLYLLGAAIPAIVRVVPLLALGVAYLQLSATGRLETIRARLIDLGSPPDPNASPEAFETWASGLEPLVDQLVTLPLLALIGISVVASVLMFAVLSAVVAAGQLSACYGRLRGRRGLRIGLDGASRFWRRVLGLFLLELLCWAIVLGAVGVGTALFAGGVSLAAGSGAVAIPIVLLGAFVAFLGLLVVRALFAFAPVAIVVDDAGVFASLRNVLGFVRAQPVNAAFYYVLAIGVLVALSTITGLFSLVDIATIGSLLSALIAMPVLDLLKTAVYCGYRDRLRPPEPPTRSLRDGIRAGLRRGWQELIGFVRTHPGTHLFAAALGLLGFWMGWAAAGPFVGTFEASIAARLEGEFPPTMAANLFGNNWLVALTTAYAGAAFAIPAIVSLLFNGVSLGIFARLEVDPLELAAFVLPHGVLEIPAILVAGALGVSVGGSVWRTWRGRAGRAALAETLERAFWVLIGIGILLAVAALLEGFVSPYYYRPFIS</sequence>
<proteinExistence type="predicted"/>
<gene>
    <name evidence="3" type="ORF">SAMN04488694_10750</name>
    <name evidence="2" type="ORF">SAMN05192552_100949</name>
</gene>
<protein>
    <submittedName>
        <fullName evidence="3">Stage II sporulation protein M</fullName>
    </submittedName>
</protein>
<evidence type="ECO:0000256" key="1">
    <source>
        <dbReference type="SAM" id="Phobius"/>
    </source>
</evidence>
<dbReference type="Proteomes" id="UP000199320">
    <property type="component" value="Unassembled WGS sequence"/>
</dbReference>
<dbReference type="PANTHER" id="PTHR35337">
    <property type="entry name" value="SLR1478 PROTEIN"/>
    <property type="match status" value="1"/>
</dbReference>
<keyword evidence="1" id="KW-0812">Transmembrane</keyword>
<dbReference type="Pfam" id="PF01944">
    <property type="entry name" value="SpoIIM"/>
    <property type="match status" value="1"/>
</dbReference>
<evidence type="ECO:0000313" key="4">
    <source>
        <dbReference type="Proteomes" id="UP000199320"/>
    </source>
</evidence>
<feature type="transmembrane region" description="Helical" evidence="1">
    <location>
        <begin position="190"/>
        <end position="222"/>
    </location>
</feature>
<feature type="transmembrane region" description="Helical" evidence="1">
    <location>
        <begin position="432"/>
        <end position="459"/>
    </location>
</feature>
<dbReference type="STRING" id="392421.SAMN04488694_10750"/>
<evidence type="ECO:0000313" key="5">
    <source>
        <dbReference type="Proteomes" id="UP000324021"/>
    </source>
</evidence>
<dbReference type="EMBL" id="FOIC01000007">
    <property type="protein sequence ID" value="SET46845.1"/>
    <property type="molecule type" value="Genomic_DNA"/>
</dbReference>
<feature type="transmembrane region" description="Helical" evidence="1">
    <location>
        <begin position="98"/>
        <end position="131"/>
    </location>
</feature>
<dbReference type="PANTHER" id="PTHR35337:SF1">
    <property type="entry name" value="SLR1478 PROTEIN"/>
    <property type="match status" value="1"/>
</dbReference>
<feature type="transmembrane region" description="Helical" evidence="1">
    <location>
        <begin position="152"/>
        <end position="178"/>
    </location>
</feature>
<dbReference type="RefSeq" id="WP_092932197.1">
    <property type="nucleotide sequence ID" value="NZ_FMZP01000009.1"/>
</dbReference>